<evidence type="ECO:0000313" key="2">
    <source>
        <dbReference type="EMBL" id="KTC89260.1"/>
    </source>
</evidence>
<feature type="region of interest" description="Disordered" evidence="1">
    <location>
        <begin position="1"/>
        <end position="70"/>
    </location>
</feature>
<protein>
    <submittedName>
        <fullName evidence="2">Uncharacterized protein</fullName>
    </submittedName>
</protein>
<dbReference type="PATRIC" id="fig|1212489.4.peg.778"/>
<feature type="compositionally biased region" description="Polar residues" evidence="1">
    <location>
        <begin position="24"/>
        <end position="34"/>
    </location>
</feature>
<keyword evidence="3" id="KW-1185">Reference proteome</keyword>
<proteinExistence type="predicted"/>
<accession>A0A0W0T177</accession>
<dbReference type="Proteomes" id="UP000054736">
    <property type="component" value="Unassembled WGS sequence"/>
</dbReference>
<evidence type="ECO:0000256" key="1">
    <source>
        <dbReference type="SAM" id="MobiDB-lite"/>
    </source>
</evidence>
<dbReference type="SUPFAM" id="SSF53335">
    <property type="entry name" value="S-adenosyl-L-methionine-dependent methyltransferases"/>
    <property type="match status" value="1"/>
</dbReference>
<organism evidence="2 3">
    <name type="scientific">Legionella drozanskii LLAP-1</name>
    <dbReference type="NCBI Taxonomy" id="1212489"/>
    <lineage>
        <taxon>Bacteria</taxon>
        <taxon>Pseudomonadati</taxon>
        <taxon>Pseudomonadota</taxon>
        <taxon>Gammaproteobacteria</taxon>
        <taxon>Legionellales</taxon>
        <taxon>Legionellaceae</taxon>
        <taxon>Legionella</taxon>
    </lineage>
</organism>
<sequence length="274" mass="30841">MRTEESKVREKILNKESRKRKSPDNISKPPSASGQPKGPDIHLKKGRFNEAGSKEENEASPDTEEEKPSKPAHLTLEHWNNYNTAFQDKGVQAVAYNTLGEKFCTSSYSENHFSNYQFARHLNIPCKRILQFGSSVGRFLTPFVELGWKITAYDFSPQAQEALIQNGVNARLVNLNSRDKEGLTYSSTLKADVSEPVNILLIRILPYLEPEALNLLLLSLITEAAPGSTFFIADNPLPPYKAMHTASFFAQRSNFQTLYQGNECCDDLLVVRKI</sequence>
<dbReference type="AlphaFoldDB" id="A0A0W0T177"/>
<feature type="compositionally biased region" description="Basic and acidic residues" evidence="1">
    <location>
        <begin position="1"/>
        <end position="16"/>
    </location>
</feature>
<comment type="caution">
    <text evidence="2">The sequence shown here is derived from an EMBL/GenBank/DDBJ whole genome shotgun (WGS) entry which is preliminary data.</text>
</comment>
<reference evidence="2 3" key="1">
    <citation type="submission" date="2015-11" db="EMBL/GenBank/DDBJ databases">
        <title>Genomic analysis of 38 Legionella species identifies large and diverse effector repertoires.</title>
        <authorList>
            <person name="Burstein D."/>
            <person name="Amaro F."/>
            <person name="Zusman T."/>
            <person name="Lifshitz Z."/>
            <person name="Cohen O."/>
            <person name="Gilbert J.A."/>
            <person name="Pupko T."/>
            <person name="Shuman H.A."/>
            <person name="Segal G."/>
        </authorList>
    </citation>
    <scope>NUCLEOTIDE SEQUENCE [LARGE SCALE GENOMIC DNA]</scope>
    <source>
        <strain evidence="2 3">ATCC 700990</strain>
    </source>
</reference>
<name>A0A0W0T177_9GAMM</name>
<dbReference type="EMBL" id="LNXY01000008">
    <property type="protein sequence ID" value="KTC89260.1"/>
    <property type="molecule type" value="Genomic_DNA"/>
</dbReference>
<evidence type="ECO:0000313" key="3">
    <source>
        <dbReference type="Proteomes" id="UP000054736"/>
    </source>
</evidence>
<dbReference type="Gene3D" id="3.40.50.150">
    <property type="entry name" value="Vaccinia Virus protein VP39"/>
    <property type="match status" value="1"/>
</dbReference>
<dbReference type="InterPro" id="IPR029063">
    <property type="entry name" value="SAM-dependent_MTases_sf"/>
</dbReference>
<gene>
    <name evidence="2" type="ORF">Ldro_0749</name>
</gene>